<accession>A0A2W5V4V5</accession>
<dbReference type="InterPro" id="IPR004360">
    <property type="entry name" value="Glyas_Fos-R_dOase_dom"/>
</dbReference>
<proteinExistence type="predicted"/>
<dbReference type="Pfam" id="PF00903">
    <property type="entry name" value="Glyoxalase"/>
    <property type="match status" value="1"/>
</dbReference>
<dbReference type="PANTHER" id="PTHR43048:SF3">
    <property type="entry name" value="METHYLMALONYL-COA EPIMERASE, MITOCHONDRIAL"/>
    <property type="match status" value="1"/>
</dbReference>
<organism evidence="3 4">
    <name type="scientific">Caulobacter segnis</name>
    <dbReference type="NCBI Taxonomy" id="88688"/>
    <lineage>
        <taxon>Bacteria</taxon>
        <taxon>Pseudomonadati</taxon>
        <taxon>Pseudomonadota</taxon>
        <taxon>Alphaproteobacteria</taxon>
        <taxon>Caulobacterales</taxon>
        <taxon>Caulobacteraceae</taxon>
        <taxon>Caulobacter</taxon>
    </lineage>
</organism>
<gene>
    <name evidence="3" type="ORF">DI526_08220</name>
</gene>
<name>A0A2W5V4V5_9CAUL</name>
<keyword evidence="1" id="KW-0479">Metal-binding</keyword>
<evidence type="ECO:0000313" key="3">
    <source>
        <dbReference type="EMBL" id="PZR35049.1"/>
    </source>
</evidence>
<dbReference type="EMBL" id="QFQZ01000019">
    <property type="protein sequence ID" value="PZR35049.1"/>
    <property type="molecule type" value="Genomic_DNA"/>
</dbReference>
<dbReference type="InterPro" id="IPR037523">
    <property type="entry name" value="VOC_core"/>
</dbReference>
<dbReference type="PANTHER" id="PTHR43048">
    <property type="entry name" value="METHYLMALONYL-COA EPIMERASE"/>
    <property type="match status" value="1"/>
</dbReference>
<feature type="domain" description="VOC" evidence="2">
    <location>
        <begin position="36"/>
        <end position="143"/>
    </location>
</feature>
<evidence type="ECO:0000313" key="4">
    <source>
        <dbReference type="Proteomes" id="UP000249393"/>
    </source>
</evidence>
<dbReference type="SUPFAM" id="SSF54593">
    <property type="entry name" value="Glyoxalase/Bleomycin resistance protein/Dihydroxybiphenyl dioxygenase"/>
    <property type="match status" value="1"/>
</dbReference>
<protein>
    <submittedName>
        <fullName evidence="3">Bleomycin resistance protein</fullName>
    </submittedName>
</protein>
<dbReference type="GO" id="GO:0004493">
    <property type="term" value="F:methylmalonyl-CoA epimerase activity"/>
    <property type="evidence" value="ECO:0007669"/>
    <property type="project" value="TreeGrafter"/>
</dbReference>
<dbReference type="InterPro" id="IPR051785">
    <property type="entry name" value="MMCE/EMCE_epimerase"/>
</dbReference>
<dbReference type="AlphaFoldDB" id="A0A2W5V4V5"/>
<dbReference type="PROSITE" id="PS51819">
    <property type="entry name" value="VOC"/>
    <property type="match status" value="2"/>
</dbReference>
<dbReference type="Proteomes" id="UP000249393">
    <property type="component" value="Unassembled WGS sequence"/>
</dbReference>
<dbReference type="GO" id="GO:0046872">
    <property type="term" value="F:metal ion binding"/>
    <property type="evidence" value="ECO:0007669"/>
    <property type="project" value="UniProtKB-KW"/>
</dbReference>
<dbReference type="InterPro" id="IPR029068">
    <property type="entry name" value="Glyas_Bleomycin-R_OHBP_Dase"/>
</dbReference>
<feature type="domain" description="VOC" evidence="2">
    <location>
        <begin position="183"/>
        <end position="307"/>
    </location>
</feature>
<sequence length="340" mass="37978">MARAFTSISNLVTGRASKARGRPFQWGIASPMRIVGFHHVKFGVTDIATTERFATDFGLKTVETRNGVLYMKTAGGDAYNYVAEPSDVRRFLGMAFAVEDISDLEQAVRDHGATPIVAIDGPGGGYSVSLTDPEGQCVWLVTGIAGEHLPVSHRPLALNVPDARTRFNAAQSTRALQPAHLFRLGHIGLYVKDFATMAAWYERVLGLKASDTMFAGEPDHKIAGFFRIDRGADYVDHHVVFLAQWGKTDAHHISFEIEDFEAQFIAHRWLESRGWKPNWGVGRHPLGSHVFDVWFDPDGYRFETFSDTDLVNNQHQGGNYDVKEAQMDLWSSESPERYFA</sequence>
<comment type="caution">
    <text evidence="3">The sequence shown here is derived from an EMBL/GenBank/DDBJ whole genome shotgun (WGS) entry which is preliminary data.</text>
</comment>
<dbReference type="GO" id="GO:0046491">
    <property type="term" value="P:L-methylmalonyl-CoA metabolic process"/>
    <property type="evidence" value="ECO:0007669"/>
    <property type="project" value="TreeGrafter"/>
</dbReference>
<evidence type="ECO:0000256" key="1">
    <source>
        <dbReference type="ARBA" id="ARBA00022723"/>
    </source>
</evidence>
<reference evidence="3 4" key="1">
    <citation type="submission" date="2017-08" db="EMBL/GenBank/DDBJ databases">
        <title>Infants hospitalized years apart are colonized by the same room-sourced microbial strains.</title>
        <authorList>
            <person name="Brooks B."/>
            <person name="Olm M.R."/>
            <person name="Firek B.A."/>
            <person name="Baker R."/>
            <person name="Thomas B.C."/>
            <person name="Morowitz M.J."/>
            <person name="Banfield J.F."/>
        </authorList>
    </citation>
    <scope>NUCLEOTIDE SEQUENCE [LARGE SCALE GENOMIC DNA]</scope>
    <source>
        <strain evidence="3">S2_003_000_R2_4</strain>
    </source>
</reference>
<dbReference type="Gene3D" id="3.10.180.10">
    <property type="entry name" value="2,3-Dihydroxybiphenyl 1,2-Dioxygenase, domain 1"/>
    <property type="match status" value="2"/>
</dbReference>
<evidence type="ECO:0000259" key="2">
    <source>
        <dbReference type="PROSITE" id="PS51819"/>
    </source>
</evidence>